<reference evidence="1" key="1">
    <citation type="submission" date="2019-11" db="EMBL/GenBank/DDBJ databases">
        <title>Nori genome reveals adaptations in red seaweeds to the harsh intertidal environment.</title>
        <authorList>
            <person name="Wang D."/>
            <person name="Mao Y."/>
        </authorList>
    </citation>
    <scope>NUCLEOTIDE SEQUENCE</scope>
    <source>
        <tissue evidence="1">Gametophyte</tissue>
    </source>
</reference>
<name>A0ACC3C5X3_PYRYE</name>
<proteinExistence type="predicted"/>
<keyword evidence="2" id="KW-1185">Reference proteome</keyword>
<comment type="caution">
    <text evidence="1">The sequence shown here is derived from an EMBL/GenBank/DDBJ whole genome shotgun (WGS) entry which is preliminary data.</text>
</comment>
<accession>A0ACC3C5X3</accession>
<protein>
    <submittedName>
        <fullName evidence="1">Uncharacterized protein</fullName>
    </submittedName>
</protein>
<dbReference type="EMBL" id="CM020619">
    <property type="protein sequence ID" value="KAK1865329.1"/>
    <property type="molecule type" value="Genomic_DNA"/>
</dbReference>
<evidence type="ECO:0000313" key="2">
    <source>
        <dbReference type="Proteomes" id="UP000798662"/>
    </source>
</evidence>
<sequence>MSQIPSAHVRRDVAFEATFQNFLVAEQRPDEERVLQHEFIDSPMYKERSSVVVAGSTIRRFTIDGLDICLRDELHVKLPPPFQGLHTKVADAFFLSHESRMSSGSAQHAGDVVVQLMALLLPQGAASSFKDGEALLTVSLCLNSDDFEPRRGRSQSLGGVYMSYLTLMFEHRRSSHASRTICASPAGVDSDDVLRAITPDLVEGATSGWLCRRRDGTPVRVMADVAMFVGDYLQVVKTSMLMGYGAKAPCPLCTYRIPGVPGSRFGSDGSSSDVGMARTTARTRSVCRAVRDALKVVYQD</sequence>
<evidence type="ECO:0000313" key="1">
    <source>
        <dbReference type="EMBL" id="KAK1865329.1"/>
    </source>
</evidence>
<dbReference type="Proteomes" id="UP000798662">
    <property type="component" value="Chromosome 2"/>
</dbReference>
<organism evidence="1 2">
    <name type="scientific">Pyropia yezoensis</name>
    <name type="common">Susabi-nori</name>
    <name type="synonym">Porphyra yezoensis</name>
    <dbReference type="NCBI Taxonomy" id="2788"/>
    <lineage>
        <taxon>Eukaryota</taxon>
        <taxon>Rhodophyta</taxon>
        <taxon>Bangiophyceae</taxon>
        <taxon>Bangiales</taxon>
        <taxon>Bangiaceae</taxon>
        <taxon>Pyropia</taxon>
    </lineage>
</organism>
<gene>
    <name evidence="1" type="ORF">I4F81_007862</name>
</gene>